<dbReference type="GO" id="GO:0008782">
    <property type="term" value="F:adenosylhomocysteine nucleosidase activity"/>
    <property type="evidence" value="ECO:0007669"/>
    <property type="project" value="TreeGrafter"/>
</dbReference>
<dbReference type="RefSeq" id="WP_152498750.1">
    <property type="nucleotide sequence ID" value="NZ_AURB01000113.1"/>
</dbReference>
<dbReference type="GO" id="GO:0005829">
    <property type="term" value="C:cytosol"/>
    <property type="evidence" value="ECO:0007669"/>
    <property type="project" value="TreeGrafter"/>
</dbReference>
<name>A0A9E6ZF52_ALIAG</name>
<dbReference type="EMBL" id="CP080467">
    <property type="protein sequence ID" value="UNO48675.1"/>
    <property type="molecule type" value="Genomic_DNA"/>
</dbReference>
<dbReference type="GO" id="GO:0019284">
    <property type="term" value="P:L-methionine salvage from S-adenosylmethionine"/>
    <property type="evidence" value="ECO:0007669"/>
    <property type="project" value="TreeGrafter"/>
</dbReference>
<accession>A0A9E6ZF52</accession>
<protein>
    <submittedName>
        <fullName evidence="2">Phosphorylase</fullName>
    </submittedName>
</protein>
<dbReference type="PANTHER" id="PTHR46832:SF1">
    <property type="entry name" value="5'-METHYLTHIOADENOSINE_S-ADENOSYLHOMOCYSTEINE NUCLEOSIDASE"/>
    <property type="match status" value="1"/>
</dbReference>
<keyword evidence="3" id="KW-1185">Reference proteome</keyword>
<dbReference type="InterPro" id="IPR035994">
    <property type="entry name" value="Nucleoside_phosphorylase_sf"/>
</dbReference>
<reference evidence="3" key="1">
    <citation type="journal article" date="2022" name="G3 (Bethesda)">
        <title>Unveiling the complete genome sequence of Alicyclobacillus acidoterrestris DSM 3922T, a taint-producing strain.</title>
        <authorList>
            <person name="Leonardo I.C."/>
            <person name="Barreto Crespo M.T."/>
            <person name="Gaspar F.B."/>
        </authorList>
    </citation>
    <scope>NUCLEOTIDE SEQUENCE [LARGE SCALE GENOMIC DNA]</scope>
    <source>
        <strain evidence="3">DSM 3922</strain>
    </source>
</reference>
<gene>
    <name evidence="2" type="ORF">K1I37_18765</name>
</gene>
<sequence length="218" mass="23753">MLAAMRFEASVFAPLQREDAGRWRVEVTGIGPESARRESEVLIRKYRPRFVVGVGLCGALDSTLTRRTVVIPATLYRGGGDESLATSELPESVVSEIQARVEAQPRLLARSPHSAPINSGGAMVSVETVAASPAEKQALATRYGANSVDQESYAWCEVAQSYGVPAAIVRVVLDEARDLLPQWRNPRGWPQAALLPYRALTARRVLQAIGRGLSCVRW</sequence>
<dbReference type="GO" id="GO:0009116">
    <property type="term" value="P:nucleoside metabolic process"/>
    <property type="evidence" value="ECO:0007669"/>
    <property type="project" value="InterPro"/>
</dbReference>
<dbReference type="OrthoDB" id="2374434at2"/>
<evidence type="ECO:0000259" key="1">
    <source>
        <dbReference type="Pfam" id="PF01048"/>
    </source>
</evidence>
<dbReference type="GO" id="GO:0008930">
    <property type="term" value="F:methylthioadenosine nucleosidase activity"/>
    <property type="evidence" value="ECO:0007669"/>
    <property type="project" value="TreeGrafter"/>
</dbReference>
<evidence type="ECO:0000313" key="2">
    <source>
        <dbReference type="EMBL" id="UNO48675.1"/>
    </source>
</evidence>
<dbReference type="Pfam" id="PF01048">
    <property type="entry name" value="PNP_UDP_1"/>
    <property type="match status" value="1"/>
</dbReference>
<dbReference type="Proteomes" id="UP000829401">
    <property type="component" value="Chromosome"/>
</dbReference>
<dbReference type="SUPFAM" id="SSF53167">
    <property type="entry name" value="Purine and uridine phosphorylases"/>
    <property type="match status" value="1"/>
</dbReference>
<evidence type="ECO:0000313" key="3">
    <source>
        <dbReference type="Proteomes" id="UP000829401"/>
    </source>
</evidence>
<feature type="domain" description="Nucleoside phosphorylase" evidence="1">
    <location>
        <begin position="25"/>
        <end position="178"/>
    </location>
</feature>
<proteinExistence type="predicted"/>
<dbReference type="AlphaFoldDB" id="A0A9E6ZF52"/>
<organism evidence="2 3">
    <name type="scientific">Alicyclobacillus acidoterrestris (strain ATCC 49025 / DSM 3922 / CIP 106132 / NCIMB 13137 / GD3B)</name>
    <dbReference type="NCBI Taxonomy" id="1356854"/>
    <lineage>
        <taxon>Bacteria</taxon>
        <taxon>Bacillati</taxon>
        <taxon>Bacillota</taxon>
        <taxon>Bacilli</taxon>
        <taxon>Bacillales</taxon>
        <taxon>Alicyclobacillaceae</taxon>
        <taxon>Alicyclobacillus</taxon>
    </lineage>
</organism>
<dbReference type="PANTHER" id="PTHR46832">
    <property type="entry name" value="5'-METHYLTHIOADENOSINE/S-ADENOSYLHOMOCYSTEINE NUCLEOSIDASE"/>
    <property type="match status" value="1"/>
</dbReference>
<dbReference type="InterPro" id="IPR000845">
    <property type="entry name" value="Nucleoside_phosphorylase_d"/>
</dbReference>
<dbReference type="KEGG" id="aaco:K1I37_18765"/>
<dbReference type="Gene3D" id="3.40.50.1580">
    <property type="entry name" value="Nucleoside phosphorylase domain"/>
    <property type="match status" value="1"/>
</dbReference>